<gene>
    <name evidence="1" type="primary">fragment 5</name>
    <name evidence="1" type="ordered locus">Hac_1539</name>
</gene>
<dbReference type="Proteomes" id="UP000000775">
    <property type="component" value="Chromosome"/>
</dbReference>
<name>Q17VS0_HELAH</name>
<dbReference type="AlphaFoldDB" id="Q17VS0"/>
<dbReference type="EMBL" id="AM260522">
    <property type="protein sequence ID" value="CAK00256.1"/>
    <property type="molecule type" value="Genomic_DNA"/>
</dbReference>
<accession>Q17VS0</accession>
<dbReference type="eggNOG" id="COG1674">
    <property type="taxonomic scope" value="Bacteria"/>
</dbReference>
<dbReference type="KEGG" id="hac:Hac_1539"/>
<dbReference type="STRING" id="382638.Hac_1539"/>
<dbReference type="HOGENOM" id="CLU_160606_0_0_7"/>
<organism evidence="1 2">
    <name type="scientific">Helicobacter acinonychis (strain Sheeba)</name>
    <dbReference type="NCBI Taxonomy" id="382638"/>
    <lineage>
        <taxon>Bacteria</taxon>
        <taxon>Pseudomonadati</taxon>
        <taxon>Campylobacterota</taxon>
        <taxon>Epsilonproteobacteria</taxon>
        <taxon>Campylobacterales</taxon>
        <taxon>Helicobacteraceae</taxon>
        <taxon>Helicobacter</taxon>
    </lineage>
</organism>
<protein>
    <submittedName>
        <fullName evidence="1">Uncharacterized protein</fullName>
    </submittedName>
</protein>
<reference evidence="1 2" key="1">
    <citation type="journal article" date="2006" name="PLoS Genet.">
        <title>Who ate whom? Adaptive Helicobacter genomic changes that accompanied a host jump from early humans to large felines.</title>
        <authorList>
            <person name="Eppinger M."/>
            <person name="Baar C."/>
            <person name="Linz B."/>
            <person name="Raddatz G."/>
            <person name="Lanz C."/>
            <person name="Keller H."/>
            <person name="Morelli G."/>
            <person name="Gressmann H."/>
            <person name="Achtman M."/>
            <person name="Schuster S.C."/>
        </authorList>
    </citation>
    <scope>NUCLEOTIDE SEQUENCE [LARGE SCALE GENOMIC DNA]</scope>
    <source>
        <strain evidence="1 2">Sheeba</strain>
    </source>
</reference>
<keyword evidence="2" id="KW-1185">Reference proteome</keyword>
<evidence type="ECO:0000313" key="2">
    <source>
        <dbReference type="Proteomes" id="UP000000775"/>
    </source>
</evidence>
<proteinExistence type="predicted"/>
<sequence length="94" mass="10851">MEEKATDNEQYCVIFVHDLKQISSNYNPGGSLKDLLKDHFKQCLAFECNEENLRAIKSLNAMENDLPLKNKRNALFINASKDSVTEFRPFILLE</sequence>
<evidence type="ECO:0000313" key="1">
    <source>
        <dbReference type="EMBL" id="CAK00256.1"/>
    </source>
</evidence>